<feature type="DNA-binding region" description="Homeobox" evidence="9">
    <location>
        <begin position="70"/>
        <end position="129"/>
    </location>
</feature>
<dbReference type="Proteomes" id="UP001497516">
    <property type="component" value="Chromosome 8"/>
</dbReference>
<dbReference type="InterPro" id="IPR001356">
    <property type="entry name" value="HD"/>
</dbReference>
<dbReference type="Pfam" id="PF25797">
    <property type="entry name" value="PDF2_C"/>
    <property type="match status" value="1"/>
</dbReference>
<evidence type="ECO:0000256" key="7">
    <source>
        <dbReference type="ARBA" id="ARBA00023163"/>
    </source>
</evidence>
<feature type="compositionally biased region" description="Gly residues" evidence="11">
    <location>
        <begin position="1"/>
        <end position="15"/>
    </location>
</feature>
<dbReference type="GO" id="GO:0008289">
    <property type="term" value="F:lipid binding"/>
    <property type="evidence" value="ECO:0007669"/>
    <property type="project" value="InterPro"/>
</dbReference>
<feature type="domain" description="Homeobox" evidence="12">
    <location>
        <begin position="68"/>
        <end position="128"/>
    </location>
</feature>
<comment type="subcellular location">
    <subcellularLocation>
        <location evidence="1 9 10">Nucleus</location>
    </subcellularLocation>
</comment>
<keyword evidence="15" id="KW-1185">Reference proteome</keyword>
<evidence type="ECO:0000259" key="12">
    <source>
        <dbReference type="PROSITE" id="PS50071"/>
    </source>
</evidence>
<dbReference type="AlphaFoldDB" id="A0AAV2G2Z1"/>
<dbReference type="PROSITE" id="PS50071">
    <property type="entry name" value="HOMEOBOX_2"/>
    <property type="match status" value="1"/>
</dbReference>
<gene>
    <name evidence="14" type="ORF">LTRI10_LOCUS44829</name>
</gene>
<dbReference type="CDD" id="cd08875">
    <property type="entry name" value="START_ArGLABRA2_like"/>
    <property type="match status" value="1"/>
</dbReference>
<dbReference type="PROSITE" id="PS50848">
    <property type="entry name" value="START"/>
    <property type="match status" value="1"/>
</dbReference>
<evidence type="ECO:0000313" key="14">
    <source>
        <dbReference type="EMBL" id="CAL1405019.1"/>
    </source>
</evidence>
<evidence type="ECO:0000256" key="10">
    <source>
        <dbReference type="RuleBase" id="RU000682"/>
    </source>
</evidence>
<dbReference type="InterPro" id="IPR042160">
    <property type="entry name" value="HD-Zip_IV"/>
</dbReference>
<dbReference type="GO" id="GO:0003677">
    <property type="term" value="F:DNA binding"/>
    <property type="evidence" value="ECO:0007669"/>
    <property type="project" value="UniProtKB-UniRule"/>
</dbReference>
<dbReference type="SUPFAM" id="SSF55961">
    <property type="entry name" value="Bet v1-like"/>
    <property type="match status" value="2"/>
</dbReference>
<evidence type="ECO:0000256" key="11">
    <source>
        <dbReference type="SAM" id="MobiDB-lite"/>
    </source>
</evidence>
<dbReference type="SUPFAM" id="SSF46689">
    <property type="entry name" value="Homeodomain-like"/>
    <property type="match status" value="1"/>
</dbReference>
<dbReference type="GO" id="GO:0000981">
    <property type="term" value="F:DNA-binding transcription factor activity, RNA polymerase II-specific"/>
    <property type="evidence" value="ECO:0007669"/>
    <property type="project" value="InterPro"/>
</dbReference>
<dbReference type="PANTHER" id="PTHR45654:SF105">
    <property type="entry name" value="HOMEOBOX DOMAIN-CONTAINING PROTEIN"/>
    <property type="match status" value="1"/>
</dbReference>
<keyword evidence="4" id="KW-0175">Coiled coil</keyword>
<evidence type="ECO:0000256" key="1">
    <source>
        <dbReference type="ARBA" id="ARBA00004123"/>
    </source>
</evidence>
<feature type="compositionally biased region" description="Basic residues" evidence="11">
    <location>
        <begin position="67"/>
        <end position="78"/>
    </location>
</feature>
<dbReference type="Pfam" id="PF01852">
    <property type="entry name" value="START"/>
    <property type="match status" value="1"/>
</dbReference>
<evidence type="ECO:0000256" key="3">
    <source>
        <dbReference type="ARBA" id="ARBA00023015"/>
    </source>
</evidence>
<organism evidence="14 15">
    <name type="scientific">Linum trigynum</name>
    <dbReference type="NCBI Taxonomy" id="586398"/>
    <lineage>
        <taxon>Eukaryota</taxon>
        <taxon>Viridiplantae</taxon>
        <taxon>Streptophyta</taxon>
        <taxon>Embryophyta</taxon>
        <taxon>Tracheophyta</taxon>
        <taxon>Spermatophyta</taxon>
        <taxon>Magnoliopsida</taxon>
        <taxon>eudicotyledons</taxon>
        <taxon>Gunneridae</taxon>
        <taxon>Pentapetalae</taxon>
        <taxon>rosids</taxon>
        <taxon>fabids</taxon>
        <taxon>Malpighiales</taxon>
        <taxon>Linaceae</taxon>
        <taxon>Linum</taxon>
    </lineage>
</organism>
<feature type="compositionally biased region" description="Acidic residues" evidence="11">
    <location>
        <begin position="52"/>
        <end position="62"/>
    </location>
</feature>
<evidence type="ECO:0000256" key="5">
    <source>
        <dbReference type="ARBA" id="ARBA00023125"/>
    </source>
</evidence>
<dbReference type="PROSITE" id="PS00027">
    <property type="entry name" value="HOMEOBOX_1"/>
    <property type="match status" value="1"/>
</dbReference>
<name>A0AAV2G2Z1_9ROSI</name>
<reference evidence="14 15" key="1">
    <citation type="submission" date="2024-04" db="EMBL/GenBank/DDBJ databases">
        <authorList>
            <person name="Fracassetti M."/>
        </authorList>
    </citation>
    <scope>NUCLEOTIDE SEQUENCE [LARGE SCALE GENOMIC DNA]</scope>
</reference>
<evidence type="ECO:0000256" key="2">
    <source>
        <dbReference type="ARBA" id="ARBA00006789"/>
    </source>
</evidence>
<dbReference type="Gene3D" id="1.10.10.60">
    <property type="entry name" value="Homeodomain-like"/>
    <property type="match status" value="1"/>
</dbReference>
<evidence type="ECO:0000259" key="13">
    <source>
        <dbReference type="PROSITE" id="PS50848"/>
    </source>
</evidence>
<evidence type="ECO:0000256" key="9">
    <source>
        <dbReference type="PROSITE-ProRule" id="PRU00108"/>
    </source>
</evidence>
<dbReference type="SMART" id="SM00234">
    <property type="entry name" value="START"/>
    <property type="match status" value="1"/>
</dbReference>
<keyword evidence="8 9" id="KW-0539">Nucleus</keyword>
<evidence type="ECO:0000256" key="8">
    <source>
        <dbReference type="ARBA" id="ARBA00023242"/>
    </source>
</evidence>
<keyword evidence="6 9" id="KW-0371">Homeobox</keyword>
<evidence type="ECO:0000256" key="6">
    <source>
        <dbReference type="ARBA" id="ARBA00023155"/>
    </source>
</evidence>
<dbReference type="InterPro" id="IPR017970">
    <property type="entry name" value="Homeobox_CS"/>
</dbReference>
<accession>A0AAV2G2Z1</accession>
<protein>
    <submittedName>
        <fullName evidence="14">Uncharacterized protein</fullName>
    </submittedName>
</protein>
<dbReference type="InterPro" id="IPR002913">
    <property type="entry name" value="START_lipid-bd_dom"/>
</dbReference>
<keyword evidence="7" id="KW-0804">Transcription</keyword>
<evidence type="ECO:0000313" key="15">
    <source>
        <dbReference type="Proteomes" id="UP001497516"/>
    </source>
</evidence>
<dbReference type="InterPro" id="IPR009057">
    <property type="entry name" value="Homeodomain-like_sf"/>
</dbReference>
<dbReference type="SMART" id="SM00389">
    <property type="entry name" value="HOX"/>
    <property type="match status" value="1"/>
</dbReference>
<keyword evidence="5 9" id="KW-0238">DNA-binding</keyword>
<evidence type="ECO:0000256" key="4">
    <source>
        <dbReference type="ARBA" id="ARBA00023054"/>
    </source>
</evidence>
<dbReference type="FunFam" id="1.10.10.60:FF:000229">
    <property type="entry name" value="Homeobox-leucine zipper protein HDG1"/>
    <property type="match status" value="1"/>
</dbReference>
<dbReference type="InterPro" id="IPR057993">
    <property type="entry name" value="HD-Zip_IV_C"/>
</dbReference>
<dbReference type="CDD" id="cd00086">
    <property type="entry name" value="homeodomain"/>
    <property type="match status" value="1"/>
</dbReference>
<comment type="similarity">
    <text evidence="2">Belongs to the HD-ZIP homeobox family. Class IV subfamily.</text>
</comment>
<dbReference type="PANTHER" id="PTHR45654">
    <property type="entry name" value="HOMEOBOX-LEUCINE ZIPPER PROTEIN MERISTEM L1"/>
    <property type="match status" value="1"/>
</dbReference>
<feature type="domain" description="START" evidence="13">
    <location>
        <begin position="275"/>
        <end position="528"/>
    </location>
</feature>
<proteinExistence type="inferred from homology"/>
<dbReference type="Pfam" id="PF00046">
    <property type="entry name" value="Homeodomain"/>
    <property type="match status" value="1"/>
</dbReference>
<dbReference type="GO" id="GO:0005634">
    <property type="term" value="C:nucleus"/>
    <property type="evidence" value="ECO:0007669"/>
    <property type="project" value="UniProtKB-SubCell"/>
</dbReference>
<dbReference type="EMBL" id="OZ034821">
    <property type="protein sequence ID" value="CAL1405019.1"/>
    <property type="molecule type" value="Genomic_DNA"/>
</dbReference>
<sequence>MSMEGNGTGETGLVGDGHQFDPNTLALNNNNNRVNDADYDSRSGSDNFEAPSGDEELLEPDQDQQHPNKKKKKYHRHTQRQIVELENFFKENPHPDDKQRMELSRKLGLASNQIKFWFQNRRTQMKAQLERHENIILRQDNDKLRAENALLRQSITDPLCSACGGPVLPSAAAAATGPADASLEHQQLMLENARLKEELSRVCSLANKFLGRPLSSSAAVNPSPVLVPPPTSRLGFGNGFGPVSSMLAAGGGGGGLDFGHHPMSSSIHQDQYVNNNYDKTVLVDFALGAMNELLKMVHVDEPLWIKIGNPAGDNQSAGTSNNNCSKEILNVEEYARVASPSLALKRTGFVREATRETGIVVINSLAIVETMMDVNRWAETFNGMVSRCSTLDVISYGVAGTKDGNLLMMQADFQVISPMVPVRQAKFLRFCKQHAEGVWAVVDVSLDSIHDGSSSSSSYTFPTSTRLPSGCVLQDLPNGCCKVTWVEHSEYDETYIHRLMRPVVSSGVGFGAKRWIATLQRYCECIAILLSCPSPDQTPGKKSAMKLASRMLNSFCSGICDSSNCNWEKVTMMNSNEDVKVMMRNNANEPGEPRGVVLSASTTVWLPVSRQRMFEFLSNVRTRSEWDVLGNGAVMQEMLRMVKGQTAGNCLYVLRAATPVLEDGSLGEDNQIVVLQETVNDAAGSMVVYAPVDVQSMEAVLNGGEGRFVALLPSGFVVLPDGHGGVVQQNDVGGEEGQAGGGGGGEGMVMSGCVVTIGFQILVNNLPVGKLAADSVDTVNNLLACTIQRIKDSLHLPQ</sequence>
<feature type="region of interest" description="Disordered" evidence="11">
    <location>
        <begin position="1"/>
        <end position="78"/>
    </location>
</feature>
<keyword evidence="3" id="KW-0805">Transcription regulation</keyword>